<keyword evidence="2" id="KW-1185">Reference proteome</keyword>
<dbReference type="HOGENOM" id="CLU_2671788_0_0_1"/>
<reference evidence="1 2" key="1">
    <citation type="submission" date="2014-04" db="EMBL/GenBank/DDBJ databases">
        <authorList>
            <consortium name="DOE Joint Genome Institute"/>
            <person name="Kuo A."/>
            <person name="Kohler A."/>
            <person name="Jargeat P."/>
            <person name="Nagy L.G."/>
            <person name="Floudas D."/>
            <person name="Copeland A."/>
            <person name="Barry K.W."/>
            <person name="Cichocki N."/>
            <person name="Veneault-Fourrey C."/>
            <person name="LaButti K."/>
            <person name="Lindquist E.A."/>
            <person name="Lipzen A."/>
            <person name="Lundell T."/>
            <person name="Morin E."/>
            <person name="Murat C."/>
            <person name="Sun H."/>
            <person name="Tunlid A."/>
            <person name="Henrissat B."/>
            <person name="Grigoriev I.V."/>
            <person name="Hibbett D.S."/>
            <person name="Martin F."/>
            <person name="Nordberg H.P."/>
            <person name="Cantor M.N."/>
            <person name="Hua S.X."/>
        </authorList>
    </citation>
    <scope>NUCLEOTIDE SEQUENCE [LARGE SCALE GENOMIC DNA]</scope>
    <source>
        <strain evidence="1 2">Ve08.2h10</strain>
    </source>
</reference>
<dbReference type="OrthoDB" id="2682158at2759"/>
<dbReference type="InParanoid" id="A0A0D0BQJ6"/>
<protein>
    <submittedName>
        <fullName evidence="1">Unplaced genomic scaffold scaffold_4584, whole genome shotgun sequence</fullName>
    </submittedName>
</protein>
<reference evidence="2" key="2">
    <citation type="submission" date="2015-01" db="EMBL/GenBank/DDBJ databases">
        <title>Evolutionary Origins and Diversification of the Mycorrhizal Mutualists.</title>
        <authorList>
            <consortium name="DOE Joint Genome Institute"/>
            <consortium name="Mycorrhizal Genomics Consortium"/>
            <person name="Kohler A."/>
            <person name="Kuo A."/>
            <person name="Nagy L.G."/>
            <person name="Floudas D."/>
            <person name="Copeland A."/>
            <person name="Barry K.W."/>
            <person name="Cichocki N."/>
            <person name="Veneault-Fourrey C."/>
            <person name="LaButti K."/>
            <person name="Lindquist E.A."/>
            <person name="Lipzen A."/>
            <person name="Lundell T."/>
            <person name="Morin E."/>
            <person name="Murat C."/>
            <person name="Riley R."/>
            <person name="Ohm R."/>
            <person name="Sun H."/>
            <person name="Tunlid A."/>
            <person name="Henrissat B."/>
            <person name="Grigoriev I.V."/>
            <person name="Hibbett D.S."/>
            <person name="Martin F."/>
        </authorList>
    </citation>
    <scope>NUCLEOTIDE SEQUENCE [LARGE SCALE GENOMIC DNA]</scope>
    <source>
        <strain evidence="2">Ve08.2h10</strain>
    </source>
</reference>
<proteinExistence type="predicted"/>
<name>A0A0D0BQJ6_9AGAM</name>
<sequence>MCTCSKLPFGIVCSPEWKDGVQKLAMQYLNTSCTLTQQKDKLLVEKVIRKAQVKWPDLVPYEGGWAVPDILAQFL</sequence>
<evidence type="ECO:0000313" key="2">
    <source>
        <dbReference type="Proteomes" id="UP000054538"/>
    </source>
</evidence>
<dbReference type="EMBL" id="KN829406">
    <property type="protein sequence ID" value="KIK73812.1"/>
    <property type="molecule type" value="Genomic_DNA"/>
</dbReference>
<dbReference type="Proteomes" id="UP000054538">
    <property type="component" value="Unassembled WGS sequence"/>
</dbReference>
<gene>
    <name evidence="1" type="ORF">PAXRUDRAFT_177429</name>
</gene>
<evidence type="ECO:0000313" key="1">
    <source>
        <dbReference type="EMBL" id="KIK73812.1"/>
    </source>
</evidence>
<organism evidence="1 2">
    <name type="scientific">Paxillus rubicundulus Ve08.2h10</name>
    <dbReference type="NCBI Taxonomy" id="930991"/>
    <lineage>
        <taxon>Eukaryota</taxon>
        <taxon>Fungi</taxon>
        <taxon>Dikarya</taxon>
        <taxon>Basidiomycota</taxon>
        <taxon>Agaricomycotina</taxon>
        <taxon>Agaricomycetes</taxon>
        <taxon>Agaricomycetidae</taxon>
        <taxon>Boletales</taxon>
        <taxon>Paxilineae</taxon>
        <taxon>Paxillaceae</taxon>
        <taxon>Paxillus</taxon>
    </lineage>
</organism>
<accession>A0A0D0BQJ6</accession>
<dbReference type="AlphaFoldDB" id="A0A0D0BQJ6"/>